<dbReference type="Proteomes" id="UP001367676">
    <property type="component" value="Unassembled WGS sequence"/>
</dbReference>
<protein>
    <submittedName>
        <fullName evidence="2">Uncharacterized protein</fullName>
    </submittedName>
</protein>
<organism evidence="2 3">
    <name type="scientific">Parthenolecanium corni</name>
    <dbReference type="NCBI Taxonomy" id="536013"/>
    <lineage>
        <taxon>Eukaryota</taxon>
        <taxon>Metazoa</taxon>
        <taxon>Ecdysozoa</taxon>
        <taxon>Arthropoda</taxon>
        <taxon>Hexapoda</taxon>
        <taxon>Insecta</taxon>
        <taxon>Pterygota</taxon>
        <taxon>Neoptera</taxon>
        <taxon>Paraneoptera</taxon>
        <taxon>Hemiptera</taxon>
        <taxon>Sternorrhyncha</taxon>
        <taxon>Coccoidea</taxon>
        <taxon>Coccidae</taxon>
        <taxon>Parthenolecanium</taxon>
    </lineage>
</organism>
<evidence type="ECO:0000256" key="1">
    <source>
        <dbReference type="SAM" id="Coils"/>
    </source>
</evidence>
<accession>A0AAN9TIL3</accession>
<reference evidence="2 3" key="1">
    <citation type="submission" date="2024-03" db="EMBL/GenBank/DDBJ databases">
        <title>Adaptation during the transition from Ophiocordyceps entomopathogen to insect associate is accompanied by gene loss and intensified selection.</title>
        <authorList>
            <person name="Ward C.M."/>
            <person name="Onetto C.A."/>
            <person name="Borneman A.R."/>
        </authorList>
    </citation>
    <scope>NUCLEOTIDE SEQUENCE [LARGE SCALE GENOMIC DNA]</scope>
    <source>
        <strain evidence="2">AWRI1</strain>
        <tissue evidence="2">Single Adult Female</tissue>
    </source>
</reference>
<proteinExistence type="predicted"/>
<gene>
    <name evidence="2" type="ORF">V9T40_001440</name>
</gene>
<keyword evidence="1" id="KW-0175">Coiled coil</keyword>
<name>A0AAN9TIL3_9HEMI</name>
<dbReference type="EMBL" id="JBBCAQ010000019">
    <property type="protein sequence ID" value="KAK7595007.1"/>
    <property type="molecule type" value="Genomic_DNA"/>
</dbReference>
<evidence type="ECO:0000313" key="3">
    <source>
        <dbReference type="Proteomes" id="UP001367676"/>
    </source>
</evidence>
<dbReference type="AlphaFoldDB" id="A0AAN9TIL3"/>
<evidence type="ECO:0000313" key="2">
    <source>
        <dbReference type="EMBL" id="KAK7595007.1"/>
    </source>
</evidence>
<sequence length="138" mass="16059">MNVALDMFKDFNLTVSRKYKLEGFQDLHSEITNFKAIRDAEKKQEELDKKQEELDFKEFQDANKKQEEMLQQARHKAIEKQIKKHEEGNTSFKETEAARKEKLNKVDANRTEYVVKLAAEADANRVNGVENVEAVKAV</sequence>
<feature type="coiled-coil region" evidence="1">
    <location>
        <begin position="33"/>
        <end position="83"/>
    </location>
</feature>
<comment type="caution">
    <text evidence="2">The sequence shown here is derived from an EMBL/GenBank/DDBJ whole genome shotgun (WGS) entry which is preliminary data.</text>
</comment>
<keyword evidence="3" id="KW-1185">Reference proteome</keyword>